<keyword evidence="1" id="KW-1133">Transmembrane helix</keyword>
<dbReference type="Proteomes" id="UP000332933">
    <property type="component" value="Unassembled WGS sequence"/>
</dbReference>
<reference evidence="2" key="2">
    <citation type="submission" date="2019-06" db="EMBL/GenBank/DDBJ databases">
        <title>Genomics analysis of Aphanomyces spp. identifies a new class of oomycete effector associated with host adaptation.</title>
        <authorList>
            <person name="Gaulin E."/>
        </authorList>
    </citation>
    <scope>NUCLEOTIDE SEQUENCE</scope>
    <source>
        <strain evidence="2">CBS 578.67</strain>
    </source>
</reference>
<keyword evidence="1" id="KW-0812">Transmembrane</keyword>
<organism evidence="3 4">
    <name type="scientific">Aphanomyces stellatus</name>
    <dbReference type="NCBI Taxonomy" id="120398"/>
    <lineage>
        <taxon>Eukaryota</taxon>
        <taxon>Sar</taxon>
        <taxon>Stramenopiles</taxon>
        <taxon>Oomycota</taxon>
        <taxon>Saprolegniomycetes</taxon>
        <taxon>Saprolegniales</taxon>
        <taxon>Verrucalvaceae</taxon>
        <taxon>Aphanomyces</taxon>
    </lineage>
</organism>
<accession>A0A485KGL1</accession>
<evidence type="ECO:0000313" key="3">
    <source>
        <dbReference type="EMBL" id="VFT81539.1"/>
    </source>
</evidence>
<evidence type="ECO:0000313" key="2">
    <source>
        <dbReference type="EMBL" id="KAF0713276.1"/>
    </source>
</evidence>
<name>A0A485KGL1_9STRA</name>
<dbReference type="OrthoDB" id="79405at2759"/>
<feature type="transmembrane region" description="Helical" evidence="1">
    <location>
        <begin position="68"/>
        <end position="86"/>
    </location>
</feature>
<gene>
    <name evidence="3" type="primary">Aste57867_4428</name>
    <name evidence="2" type="ORF">As57867_004416</name>
    <name evidence="3" type="ORF">ASTE57867_4428</name>
</gene>
<sequence>MVPATRPLHALYLFECFLYGQDGCKSFSYPADNLEYLTGEDVVYVPDEGDDDDDVAFSASPAVKPWHYAVWYSVLVVGTIAGVVVVNRVAKKPQYAPLTADSKPMYAPTE</sequence>
<keyword evidence="4" id="KW-1185">Reference proteome</keyword>
<proteinExistence type="predicted"/>
<dbReference type="AlphaFoldDB" id="A0A485KGL1"/>
<evidence type="ECO:0000256" key="1">
    <source>
        <dbReference type="SAM" id="Phobius"/>
    </source>
</evidence>
<protein>
    <submittedName>
        <fullName evidence="3">Aste57867_4428 protein</fullName>
    </submittedName>
</protein>
<dbReference type="EMBL" id="CAADRA010001082">
    <property type="protein sequence ID" value="VFT81539.1"/>
    <property type="molecule type" value="Genomic_DNA"/>
</dbReference>
<keyword evidence="1" id="KW-0472">Membrane</keyword>
<evidence type="ECO:0000313" key="4">
    <source>
        <dbReference type="Proteomes" id="UP000332933"/>
    </source>
</evidence>
<dbReference type="EMBL" id="VJMH01001082">
    <property type="protein sequence ID" value="KAF0713276.1"/>
    <property type="molecule type" value="Genomic_DNA"/>
</dbReference>
<reference evidence="3 4" key="1">
    <citation type="submission" date="2019-03" db="EMBL/GenBank/DDBJ databases">
        <authorList>
            <person name="Gaulin E."/>
            <person name="Dumas B."/>
        </authorList>
    </citation>
    <scope>NUCLEOTIDE SEQUENCE [LARGE SCALE GENOMIC DNA]</scope>
    <source>
        <strain evidence="3">CBS 568.67</strain>
    </source>
</reference>